<sequence>MDQSRGAIMGWNVFRFCTVLRALGSVMIILVLGIVGFTYYAVVLVNYGPALFRGGLDSFTALALLVPFHALLVMLLWSYFSVVLTDPGGVPPNWRPPIDEERCDADLLVESAYTGPALASNDFSVYSESANQHLRWEVYSENGSPLHLGCKLCGRIELQFYTFLETTLVTLSLLPYFMAFFSDVEISGTPATLAASFIAFVLNLAFAISIMGFTAFEKNTTVKWSYDLGWKNNYEQDPRAEPKCCAAYLCYVDVPGGDADLCPSHPLFHVVKEDIDTHCWSSVLDCVFGTDKRYWLIPAYSNEDLRRMPALQGLEYPTVSEVEALQQL</sequence>
<feature type="transmembrane region" description="Helical" evidence="1">
    <location>
        <begin position="160"/>
        <end position="181"/>
    </location>
</feature>
<dbReference type="OrthoDB" id="331948at2759"/>
<accession>A0A834TTU1</accession>
<keyword evidence="1" id="KW-1133">Transmembrane helix</keyword>
<dbReference type="EMBL" id="JAAIUW010000006">
    <property type="protein sequence ID" value="KAF7828373.1"/>
    <property type="molecule type" value="Genomic_DNA"/>
</dbReference>
<evidence type="ECO:0000256" key="1">
    <source>
        <dbReference type="SAM" id="Phobius"/>
    </source>
</evidence>
<evidence type="ECO:0000313" key="3">
    <source>
        <dbReference type="Proteomes" id="UP000634136"/>
    </source>
</evidence>
<keyword evidence="1" id="KW-0472">Membrane</keyword>
<evidence type="ECO:0008006" key="4">
    <source>
        <dbReference type="Google" id="ProtNLM"/>
    </source>
</evidence>
<gene>
    <name evidence="2" type="ORF">G2W53_019537</name>
</gene>
<dbReference type="Proteomes" id="UP000634136">
    <property type="component" value="Unassembled WGS sequence"/>
</dbReference>
<proteinExistence type="predicted"/>
<feature type="transmembrane region" description="Helical" evidence="1">
    <location>
        <begin position="20"/>
        <end position="42"/>
    </location>
</feature>
<protein>
    <recommendedName>
        <fullName evidence="4">Palmitoyltransferase</fullName>
    </recommendedName>
</protein>
<keyword evidence="1" id="KW-0812">Transmembrane</keyword>
<reference evidence="2" key="1">
    <citation type="submission" date="2020-09" db="EMBL/GenBank/DDBJ databases">
        <title>Genome-Enabled Discovery of Anthraquinone Biosynthesis in Senna tora.</title>
        <authorList>
            <person name="Kang S.-H."/>
            <person name="Pandey R.P."/>
            <person name="Lee C.-M."/>
            <person name="Sim J.-S."/>
            <person name="Jeong J.-T."/>
            <person name="Choi B.-S."/>
            <person name="Jung M."/>
            <person name="Ginzburg D."/>
            <person name="Zhao K."/>
            <person name="Won S.Y."/>
            <person name="Oh T.-J."/>
            <person name="Yu Y."/>
            <person name="Kim N.-H."/>
            <person name="Lee O.R."/>
            <person name="Lee T.-H."/>
            <person name="Bashyal P."/>
            <person name="Kim T.-S."/>
            <person name="Lee W.-H."/>
            <person name="Kawkins C."/>
            <person name="Kim C.-K."/>
            <person name="Kim J.S."/>
            <person name="Ahn B.O."/>
            <person name="Rhee S.Y."/>
            <person name="Sohng J.K."/>
        </authorList>
    </citation>
    <scope>NUCLEOTIDE SEQUENCE</scope>
    <source>
        <tissue evidence="2">Leaf</tissue>
    </source>
</reference>
<feature type="transmembrane region" description="Helical" evidence="1">
    <location>
        <begin position="193"/>
        <end position="216"/>
    </location>
</feature>
<name>A0A834TTU1_9FABA</name>
<keyword evidence="3" id="KW-1185">Reference proteome</keyword>
<dbReference type="AlphaFoldDB" id="A0A834TTU1"/>
<feature type="transmembrane region" description="Helical" evidence="1">
    <location>
        <begin position="62"/>
        <end position="85"/>
    </location>
</feature>
<organism evidence="2 3">
    <name type="scientific">Senna tora</name>
    <dbReference type="NCBI Taxonomy" id="362788"/>
    <lineage>
        <taxon>Eukaryota</taxon>
        <taxon>Viridiplantae</taxon>
        <taxon>Streptophyta</taxon>
        <taxon>Embryophyta</taxon>
        <taxon>Tracheophyta</taxon>
        <taxon>Spermatophyta</taxon>
        <taxon>Magnoliopsida</taxon>
        <taxon>eudicotyledons</taxon>
        <taxon>Gunneridae</taxon>
        <taxon>Pentapetalae</taxon>
        <taxon>rosids</taxon>
        <taxon>fabids</taxon>
        <taxon>Fabales</taxon>
        <taxon>Fabaceae</taxon>
        <taxon>Caesalpinioideae</taxon>
        <taxon>Cassia clade</taxon>
        <taxon>Senna</taxon>
    </lineage>
</organism>
<evidence type="ECO:0000313" key="2">
    <source>
        <dbReference type="EMBL" id="KAF7828373.1"/>
    </source>
</evidence>
<comment type="caution">
    <text evidence="2">The sequence shown here is derived from an EMBL/GenBank/DDBJ whole genome shotgun (WGS) entry which is preliminary data.</text>
</comment>